<evidence type="ECO:0000256" key="1">
    <source>
        <dbReference type="SAM" id="Phobius"/>
    </source>
</evidence>
<protein>
    <submittedName>
        <fullName evidence="2">DivIVA domain-containing protein</fullName>
    </submittedName>
</protein>
<dbReference type="AlphaFoldDB" id="A0A848KSW6"/>
<keyword evidence="3" id="KW-1185">Reference proteome</keyword>
<evidence type="ECO:0000313" key="3">
    <source>
        <dbReference type="Proteomes" id="UP000550729"/>
    </source>
</evidence>
<reference evidence="2 3" key="1">
    <citation type="submission" date="2020-04" db="EMBL/GenBank/DDBJ databases">
        <title>Gordonia sp. nov. TBRC 11910.</title>
        <authorList>
            <person name="Suriyachadkun C."/>
        </authorList>
    </citation>
    <scope>NUCLEOTIDE SEQUENCE [LARGE SCALE GENOMIC DNA]</scope>
    <source>
        <strain evidence="2 3">TBRC 11910</strain>
    </source>
</reference>
<comment type="caution">
    <text evidence="2">The sequence shown here is derived from an EMBL/GenBank/DDBJ whole genome shotgun (WGS) entry which is preliminary data.</text>
</comment>
<organism evidence="2 3">
    <name type="scientific">Gordonia asplenii</name>
    <dbReference type="NCBI Taxonomy" id="2725283"/>
    <lineage>
        <taxon>Bacteria</taxon>
        <taxon>Bacillati</taxon>
        <taxon>Actinomycetota</taxon>
        <taxon>Actinomycetes</taxon>
        <taxon>Mycobacteriales</taxon>
        <taxon>Gordoniaceae</taxon>
        <taxon>Gordonia</taxon>
    </lineage>
</organism>
<dbReference type="NCBIfam" id="TIGR03544">
    <property type="entry name" value="DivI1A_domain"/>
    <property type="match status" value="1"/>
</dbReference>
<keyword evidence="1" id="KW-0472">Membrane</keyword>
<gene>
    <name evidence="2" type="ORF">HH308_12555</name>
</gene>
<dbReference type="Gene3D" id="6.10.250.660">
    <property type="match status" value="1"/>
</dbReference>
<keyword evidence="1" id="KW-0812">Transmembrane</keyword>
<feature type="transmembrane region" description="Helical" evidence="1">
    <location>
        <begin position="6"/>
        <end position="26"/>
    </location>
</feature>
<accession>A0A848KSW6</accession>
<dbReference type="InterPro" id="IPR019933">
    <property type="entry name" value="DivIVA_domain"/>
</dbReference>
<dbReference type="RefSeq" id="WP_170194547.1">
    <property type="nucleotide sequence ID" value="NZ_JABBNB010000011.1"/>
</dbReference>
<sequence length="117" mass="13013">MTTLLLYLLIMAIVVSTLFVVVWFVFGRGEDLPPIDPGTTLTRLPREGVTGDDVRAVRFRLAARGYRQSEVDWALEKVARELDELRKLTATLQARDLADAAAKTSTVKPSQADESHN</sequence>
<name>A0A848KSW6_9ACTN</name>
<evidence type="ECO:0000313" key="2">
    <source>
        <dbReference type="EMBL" id="NMO02044.1"/>
    </source>
</evidence>
<proteinExistence type="predicted"/>
<dbReference type="EMBL" id="JABBNB010000011">
    <property type="protein sequence ID" value="NMO02044.1"/>
    <property type="molecule type" value="Genomic_DNA"/>
</dbReference>
<dbReference type="Proteomes" id="UP000550729">
    <property type="component" value="Unassembled WGS sequence"/>
</dbReference>
<keyword evidence="1" id="KW-1133">Transmembrane helix</keyword>